<keyword evidence="3" id="KW-1185">Reference proteome</keyword>
<evidence type="ECO:0000313" key="2">
    <source>
        <dbReference type="EMBL" id="QDT36661.1"/>
    </source>
</evidence>
<dbReference type="SUPFAM" id="SSF52200">
    <property type="entry name" value="Toll/Interleukin receptor TIR domain"/>
    <property type="match status" value="1"/>
</dbReference>
<dbReference type="EMBL" id="CP036268">
    <property type="protein sequence ID" value="QDT36661.1"/>
    <property type="molecule type" value="Genomic_DNA"/>
</dbReference>
<organism evidence="2 3">
    <name type="scientific">Stratiformator vulcanicus</name>
    <dbReference type="NCBI Taxonomy" id="2527980"/>
    <lineage>
        <taxon>Bacteria</taxon>
        <taxon>Pseudomonadati</taxon>
        <taxon>Planctomycetota</taxon>
        <taxon>Planctomycetia</taxon>
        <taxon>Planctomycetales</taxon>
        <taxon>Planctomycetaceae</taxon>
        <taxon>Stratiformator</taxon>
    </lineage>
</organism>
<evidence type="ECO:0000259" key="1">
    <source>
        <dbReference type="PROSITE" id="PS50104"/>
    </source>
</evidence>
<dbReference type="Proteomes" id="UP000317318">
    <property type="component" value="Chromosome"/>
</dbReference>
<dbReference type="KEGG" id="svp:Pan189_10220"/>
<dbReference type="PROSITE" id="PS50104">
    <property type="entry name" value="TIR"/>
    <property type="match status" value="1"/>
</dbReference>
<accession>A0A517QYF0</accession>
<dbReference type="RefSeq" id="WP_145362847.1">
    <property type="nucleotide sequence ID" value="NZ_CP036268.1"/>
</dbReference>
<gene>
    <name evidence="2" type="ORF">Pan189_10220</name>
</gene>
<dbReference type="AlphaFoldDB" id="A0A517QYF0"/>
<evidence type="ECO:0000313" key="3">
    <source>
        <dbReference type="Proteomes" id="UP000317318"/>
    </source>
</evidence>
<dbReference type="InterPro" id="IPR035897">
    <property type="entry name" value="Toll_tir_struct_dom_sf"/>
</dbReference>
<dbReference type="OrthoDB" id="574237at2"/>
<dbReference type="InterPro" id="IPR016181">
    <property type="entry name" value="Acyl_CoA_acyltransferase"/>
</dbReference>
<proteinExistence type="predicted"/>
<dbReference type="Gene3D" id="3.40.630.30">
    <property type="match status" value="1"/>
</dbReference>
<dbReference type="InterPro" id="IPR000157">
    <property type="entry name" value="TIR_dom"/>
</dbReference>
<dbReference type="Gene3D" id="3.40.50.10140">
    <property type="entry name" value="Toll/interleukin-1 receptor homology (TIR) domain"/>
    <property type="match status" value="1"/>
</dbReference>
<name>A0A517QYF0_9PLAN</name>
<protein>
    <submittedName>
        <fullName evidence="2">TIR domain protein</fullName>
    </submittedName>
</protein>
<feature type="domain" description="TIR" evidence="1">
    <location>
        <begin position="536"/>
        <end position="691"/>
    </location>
</feature>
<sequence>MSGFRVRRLRPNQVPVIRDLQAEASYLASCFPRHSVWLDRALNDIAKGKGRIAYGLFRPVWVGDHTSEEIIGCVILTQPSLSETDAVVVKNLIVKELEQEKGNKSAAGKGVAQSTLPYSSAKVAGMTQLLEKCEAFAILRGFRELIVEIPSTENSEIEFYVSHGFSVVGTRPDVYVRGDVIYRLRKTLIESYRGDPHDMESITRWIAKHYFKMRGLPDFSLRSSEIPLDCLGTDALTALDFEIRPADWQSPAKVEPLKARWVICRKYFPNASIIEHELTNSDYDIFEGFDLKLFLTPYVPRSDTFDRIRTSSSTARVFNRVWLELNTGPDTTVRRDAIPIEDISGLLFELHSTSASRLYHAQQNGKELIFPVASGIGRSWWEHGFSDDEPRVLLYHGDGGPSRKDKGPGVWADCRIVGVPNQESYEEILERVSNNETVFSQNDFFYYMNSFHSSYRGLNGEMMAFTVADFRVLSRSFPLEHFASDTFKRTFSGGRISPEELPYIDSELEVSACYVDEDTLNKWSVHASAAALWQPRKYQAFISYRRTDAKRFAERLYRHLRDKFPSEGAFLDSAEISTGEDIREKIEQSIATSNVVVMLLSHDWRGKQSMEKPDRIVSDKDYVHLETKIAVSLARQKKVKVLPYFINDADLNAIGDDLDFLQFLSELNITSLPSEEEIGLDIISRDIEQLVNDEKRVDLLTDDGVE</sequence>
<reference evidence="2 3" key="1">
    <citation type="submission" date="2019-02" db="EMBL/GenBank/DDBJ databases">
        <title>Deep-cultivation of Planctomycetes and their phenomic and genomic characterization uncovers novel biology.</title>
        <authorList>
            <person name="Wiegand S."/>
            <person name="Jogler M."/>
            <person name="Boedeker C."/>
            <person name="Pinto D."/>
            <person name="Vollmers J."/>
            <person name="Rivas-Marin E."/>
            <person name="Kohn T."/>
            <person name="Peeters S.H."/>
            <person name="Heuer A."/>
            <person name="Rast P."/>
            <person name="Oberbeckmann S."/>
            <person name="Bunk B."/>
            <person name="Jeske O."/>
            <person name="Meyerdierks A."/>
            <person name="Storesund J.E."/>
            <person name="Kallscheuer N."/>
            <person name="Luecker S."/>
            <person name="Lage O.M."/>
            <person name="Pohl T."/>
            <person name="Merkel B.J."/>
            <person name="Hornburger P."/>
            <person name="Mueller R.-W."/>
            <person name="Bruemmer F."/>
            <person name="Labrenz M."/>
            <person name="Spormann A.M."/>
            <person name="Op den Camp H."/>
            <person name="Overmann J."/>
            <person name="Amann R."/>
            <person name="Jetten M.S.M."/>
            <person name="Mascher T."/>
            <person name="Medema M.H."/>
            <person name="Devos D.P."/>
            <person name="Kaster A.-K."/>
            <person name="Ovreas L."/>
            <person name="Rohde M."/>
            <person name="Galperin M.Y."/>
            <person name="Jogler C."/>
        </authorList>
    </citation>
    <scope>NUCLEOTIDE SEQUENCE [LARGE SCALE GENOMIC DNA]</scope>
    <source>
        <strain evidence="2 3">Pan189</strain>
    </source>
</reference>
<dbReference type="SUPFAM" id="SSF55729">
    <property type="entry name" value="Acyl-CoA N-acyltransferases (Nat)"/>
    <property type="match status" value="1"/>
</dbReference>
<dbReference type="Pfam" id="PF13676">
    <property type="entry name" value="TIR_2"/>
    <property type="match status" value="1"/>
</dbReference>
<dbReference type="GO" id="GO:0007165">
    <property type="term" value="P:signal transduction"/>
    <property type="evidence" value="ECO:0007669"/>
    <property type="project" value="InterPro"/>
</dbReference>